<dbReference type="HOGENOM" id="CLU_025908_1_2_11"/>
<reference evidence="2 3" key="1">
    <citation type="submission" date="2013-04" db="EMBL/GenBank/DDBJ databases">
        <title>The Genome Sequence of Propionimicrobium lymphophilum ACS-093-V-SCH5.</title>
        <authorList>
            <consortium name="The Broad Institute Genomics Platform"/>
            <person name="Earl A."/>
            <person name="Ward D."/>
            <person name="Feldgarden M."/>
            <person name="Gevers D."/>
            <person name="Saerens B."/>
            <person name="Vaneechoutte M."/>
            <person name="Walker B."/>
            <person name="Young S."/>
            <person name="Zeng Q."/>
            <person name="Gargeya S."/>
            <person name="Fitzgerald M."/>
            <person name="Haas B."/>
            <person name="Abouelleil A."/>
            <person name="Allen A.W."/>
            <person name="Alvarado L."/>
            <person name="Arachchi H.M."/>
            <person name="Berlin A.M."/>
            <person name="Chapman S.B."/>
            <person name="Gainer-Dewar J."/>
            <person name="Goldberg J."/>
            <person name="Griggs A."/>
            <person name="Gujja S."/>
            <person name="Hansen M."/>
            <person name="Howarth C."/>
            <person name="Imamovic A."/>
            <person name="Ireland A."/>
            <person name="Larimer J."/>
            <person name="McCowan C."/>
            <person name="Murphy C."/>
            <person name="Pearson M."/>
            <person name="Poon T.W."/>
            <person name="Priest M."/>
            <person name="Roberts A."/>
            <person name="Saif S."/>
            <person name="Shea T."/>
            <person name="Sisk P."/>
            <person name="Sykes S."/>
            <person name="Wortman J."/>
            <person name="Nusbaum C."/>
            <person name="Birren B."/>
        </authorList>
    </citation>
    <scope>NUCLEOTIDE SEQUENCE [LARGE SCALE GENOMIC DNA]</scope>
    <source>
        <strain evidence="2 3">ACS-093-V-SCH5</strain>
    </source>
</reference>
<dbReference type="AlphaFoldDB" id="S2X000"/>
<proteinExistence type="predicted"/>
<gene>
    <name evidence="2" type="ORF">HMPREF9306_00797</name>
</gene>
<feature type="domain" description="Ppx/GppA phosphatase N-terminal" evidence="1">
    <location>
        <begin position="33"/>
        <end position="283"/>
    </location>
</feature>
<comment type="caution">
    <text evidence="2">The sequence shown here is derived from an EMBL/GenBank/DDBJ whole genome shotgun (WGS) entry which is preliminary data.</text>
</comment>
<dbReference type="EMBL" id="AGZR01000005">
    <property type="protein sequence ID" value="EPD33264.1"/>
    <property type="molecule type" value="Genomic_DNA"/>
</dbReference>
<dbReference type="PANTHER" id="PTHR30005">
    <property type="entry name" value="EXOPOLYPHOSPHATASE"/>
    <property type="match status" value="1"/>
</dbReference>
<dbReference type="Gene3D" id="3.30.420.40">
    <property type="match status" value="1"/>
</dbReference>
<dbReference type="Proteomes" id="UP000014417">
    <property type="component" value="Unassembled WGS sequence"/>
</dbReference>
<name>S2X000_9ACTN</name>
<dbReference type="RefSeq" id="WP_016455639.1">
    <property type="nucleotide sequence ID" value="NZ_KE150269.1"/>
</dbReference>
<dbReference type="Gene3D" id="3.30.420.150">
    <property type="entry name" value="Exopolyphosphatase. Domain 2"/>
    <property type="match status" value="1"/>
</dbReference>
<dbReference type="CDD" id="cd24119">
    <property type="entry name" value="ASKHA_NBD_MtPPX2-like"/>
    <property type="match status" value="1"/>
</dbReference>
<organism evidence="2 3">
    <name type="scientific">Propionimicrobium lymphophilum ACS-093-V-SCH5</name>
    <dbReference type="NCBI Taxonomy" id="883161"/>
    <lineage>
        <taxon>Bacteria</taxon>
        <taxon>Bacillati</taxon>
        <taxon>Actinomycetota</taxon>
        <taxon>Actinomycetes</taxon>
        <taxon>Propionibacteriales</taxon>
        <taxon>Propionibacteriaceae</taxon>
        <taxon>Propionimicrobium</taxon>
    </lineage>
</organism>
<accession>S2X000</accession>
<evidence type="ECO:0000259" key="1">
    <source>
        <dbReference type="Pfam" id="PF02541"/>
    </source>
</evidence>
<dbReference type="PANTHER" id="PTHR30005:SF13">
    <property type="entry name" value="EXOPOLYPHOSPHATASE 2"/>
    <property type="match status" value="1"/>
</dbReference>
<dbReference type="GO" id="GO:0016462">
    <property type="term" value="F:pyrophosphatase activity"/>
    <property type="evidence" value="ECO:0007669"/>
    <property type="project" value="TreeGrafter"/>
</dbReference>
<dbReference type="InterPro" id="IPR050273">
    <property type="entry name" value="GppA/Ppx_hydrolase"/>
</dbReference>
<dbReference type="PATRIC" id="fig|883161.3.peg.796"/>
<dbReference type="STRING" id="883161.HMPREF9306_00797"/>
<evidence type="ECO:0000313" key="3">
    <source>
        <dbReference type="Proteomes" id="UP000014417"/>
    </source>
</evidence>
<dbReference type="InterPro" id="IPR003695">
    <property type="entry name" value="Ppx_GppA_N"/>
</dbReference>
<protein>
    <recommendedName>
        <fullName evidence="1">Ppx/GppA phosphatase N-terminal domain-containing protein</fullName>
    </recommendedName>
</protein>
<dbReference type="OrthoDB" id="9793035at2"/>
<evidence type="ECO:0000313" key="2">
    <source>
        <dbReference type="EMBL" id="EPD33264.1"/>
    </source>
</evidence>
<sequence>MNETVAALDAGTNTFRIFIASMDDAGCLKEHVKQLRFVGLGQGVDETRRFDQGAIERGLDALREFAPMIREYGCTKARFVATSASRDAENRDDFFVPAERILGFAPELISGEEEAQLSFNGVLSSVKECVDPVLVVDSGGGSTELVLGDASGKIFEKISLNIGSRRIRERFLHSDRPTKEQLDAANEEISRQLDDLSWLTDVNTFIGVAGTVTSMAALDLGLQSYDRSRVHRSSHEVDNLLRISKELNEMTSDQIAALGPVAPQRAKVLGAGSLIVAQLARKVGKPLIASESDLLDGLALAMLS</sequence>
<dbReference type="SUPFAM" id="SSF53067">
    <property type="entry name" value="Actin-like ATPase domain"/>
    <property type="match status" value="2"/>
</dbReference>
<dbReference type="Pfam" id="PF02541">
    <property type="entry name" value="Ppx-GppA"/>
    <property type="match status" value="1"/>
</dbReference>
<dbReference type="InterPro" id="IPR043129">
    <property type="entry name" value="ATPase_NBD"/>
</dbReference>
<keyword evidence="3" id="KW-1185">Reference proteome</keyword>